<proteinExistence type="predicted"/>
<dbReference type="AlphaFoldDB" id="A0A315XYI3"/>
<sequence>MSKLLKVNLKLMLRRKDTMICVIMSAVLALLEVLIGKLNGSLDWYSMFEMPLIMMMFFSAVGGLFISRDYTQNTIRNKLTVGHKRSDIYLANQITETLFFCISLIIFFAVSSAANLIVIGTKGAVFSDIMKNMTVCFFAVVAVSALTTFLAMTVKSAAGGVLPIILMYPLLMFAAMAQEFGESKWIRVFNDIIPLSQMTALAMPDKRAAIHIVYSLILTVFFITAGVVNFRKADLK</sequence>
<dbReference type="Proteomes" id="UP000245720">
    <property type="component" value="Unassembled WGS sequence"/>
</dbReference>
<evidence type="ECO:0000313" key="2">
    <source>
        <dbReference type="EMBL" id="PWJ11913.1"/>
    </source>
</evidence>
<feature type="transmembrane region" description="Helical" evidence="1">
    <location>
        <begin position="157"/>
        <end position="177"/>
    </location>
</feature>
<dbReference type="RefSeq" id="WP_109726932.1">
    <property type="nucleotide sequence ID" value="NZ_QGDI01000008.1"/>
</dbReference>
<dbReference type="EMBL" id="QGDI01000008">
    <property type="protein sequence ID" value="PWJ11913.1"/>
    <property type="molecule type" value="Genomic_DNA"/>
</dbReference>
<gene>
    <name evidence="2" type="ORF">IE37_02178</name>
</gene>
<feature type="transmembrane region" description="Helical" evidence="1">
    <location>
        <begin position="88"/>
        <end position="109"/>
    </location>
</feature>
<reference evidence="2 3" key="1">
    <citation type="submission" date="2018-05" db="EMBL/GenBank/DDBJ databases">
        <title>The Hungate 1000. A catalogue of reference genomes from the rumen microbiome.</title>
        <authorList>
            <person name="Kelly W."/>
        </authorList>
    </citation>
    <scope>NUCLEOTIDE SEQUENCE [LARGE SCALE GENOMIC DNA]</scope>
    <source>
        <strain evidence="2 3">SAb67</strain>
    </source>
</reference>
<keyword evidence="1" id="KW-0812">Transmembrane</keyword>
<accession>A0A315XYI3</accession>
<feature type="transmembrane region" description="Helical" evidence="1">
    <location>
        <begin position="208"/>
        <end position="230"/>
    </location>
</feature>
<organism evidence="2 3">
    <name type="scientific">Ruminococcus flavefaciens</name>
    <dbReference type="NCBI Taxonomy" id="1265"/>
    <lineage>
        <taxon>Bacteria</taxon>
        <taxon>Bacillati</taxon>
        <taxon>Bacillota</taxon>
        <taxon>Clostridia</taxon>
        <taxon>Eubacteriales</taxon>
        <taxon>Oscillospiraceae</taxon>
        <taxon>Ruminococcus</taxon>
    </lineage>
</organism>
<keyword evidence="1" id="KW-1133">Transmembrane helix</keyword>
<comment type="caution">
    <text evidence="2">The sequence shown here is derived from an EMBL/GenBank/DDBJ whole genome shotgun (WGS) entry which is preliminary data.</text>
</comment>
<dbReference type="PANTHER" id="PTHR37305">
    <property type="entry name" value="INTEGRAL MEMBRANE PROTEIN-RELATED"/>
    <property type="match status" value="1"/>
</dbReference>
<dbReference type="OrthoDB" id="1862600at2"/>
<name>A0A315XYI3_RUMFL</name>
<feature type="transmembrane region" description="Helical" evidence="1">
    <location>
        <begin position="20"/>
        <end position="38"/>
    </location>
</feature>
<evidence type="ECO:0000313" key="3">
    <source>
        <dbReference type="Proteomes" id="UP000245720"/>
    </source>
</evidence>
<keyword evidence="1" id="KW-0472">Membrane</keyword>
<dbReference type="PANTHER" id="PTHR37305:SF1">
    <property type="entry name" value="MEMBRANE PROTEIN"/>
    <property type="match status" value="1"/>
</dbReference>
<evidence type="ECO:0000256" key="1">
    <source>
        <dbReference type="SAM" id="Phobius"/>
    </source>
</evidence>
<feature type="transmembrane region" description="Helical" evidence="1">
    <location>
        <begin position="44"/>
        <end position="67"/>
    </location>
</feature>
<protein>
    <recommendedName>
        <fullName evidence="4">ABC-2 family transporter protein</fullName>
    </recommendedName>
</protein>
<evidence type="ECO:0008006" key="4">
    <source>
        <dbReference type="Google" id="ProtNLM"/>
    </source>
</evidence>
<feature type="transmembrane region" description="Helical" evidence="1">
    <location>
        <begin position="129"/>
        <end position="150"/>
    </location>
</feature>